<evidence type="ECO:0000256" key="8">
    <source>
        <dbReference type="ARBA" id="ARBA00023136"/>
    </source>
</evidence>
<feature type="transmembrane region" description="Helical" evidence="9">
    <location>
        <begin position="21"/>
        <end position="43"/>
    </location>
</feature>
<dbReference type="InterPro" id="IPR058533">
    <property type="entry name" value="Cation_efflux_TM"/>
</dbReference>
<dbReference type="GO" id="GO:0005385">
    <property type="term" value="F:zinc ion transmembrane transporter activity"/>
    <property type="evidence" value="ECO:0007669"/>
    <property type="project" value="TreeGrafter"/>
</dbReference>
<evidence type="ECO:0000313" key="12">
    <source>
        <dbReference type="EMBL" id="MBB6499208.1"/>
    </source>
</evidence>
<protein>
    <submittedName>
        <fullName evidence="12">Cobalt-zinc-cadmium efflux system protein</fullName>
    </submittedName>
</protein>
<evidence type="ECO:0000259" key="10">
    <source>
        <dbReference type="Pfam" id="PF01545"/>
    </source>
</evidence>
<accession>A0A7X0J1P4</accession>
<evidence type="ECO:0000256" key="6">
    <source>
        <dbReference type="ARBA" id="ARBA00022989"/>
    </source>
</evidence>
<keyword evidence="6 9" id="KW-1133">Transmembrane helix</keyword>
<evidence type="ECO:0000256" key="7">
    <source>
        <dbReference type="ARBA" id="ARBA00023065"/>
    </source>
</evidence>
<keyword evidence="5" id="KW-0864">Zinc transport</keyword>
<reference evidence="12 13" key="1">
    <citation type="submission" date="2020-08" db="EMBL/GenBank/DDBJ databases">
        <title>Genomic Encyclopedia of Type Strains, Phase IV (KMG-V): Genome sequencing to study the core and pangenomes of soil and plant-associated prokaryotes.</title>
        <authorList>
            <person name="Whitman W."/>
        </authorList>
    </citation>
    <scope>NUCLEOTIDE SEQUENCE [LARGE SCALE GENOMIC DNA]</scope>
    <source>
        <strain evidence="12 13">M2T3</strain>
    </source>
</reference>
<dbReference type="InterPro" id="IPR027469">
    <property type="entry name" value="Cation_efflux_TMD_sf"/>
</dbReference>
<dbReference type="RefSeq" id="WP_184623946.1">
    <property type="nucleotide sequence ID" value="NZ_JACHCC010000003.1"/>
</dbReference>
<dbReference type="SUPFAM" id="SSF160240">
    <property type="entry name" value="Cation efflux protein cytoplasmic domain-like"/>
    <property type="match status" value="1"/>
</dbReference>
<comment type="subcellular location">
    <subcellularLocation>
        <location evidence="1">Membrane</location>
        <topology evidence="1">Multi-pass membrane protein</topology>
    </subcellularLocation>
</comment>
<dbReference type="InterPro" id="IPR027470">
    <property type="entry name" value="Cation_efflux_CTD"/>
</dbReference>
<evidence type="ECO:0000256" key="1">
    <source>
        <dbReference type="ARBA" id="ARBA00004141"/>
    </source>
</evidence>
<dbReference type="NCBIfam" id="TIGR01297">
    <property type="entry name" value="CDF"/>
    <property type="match status" value="1"/>
</dbReference>
<evidence type="ECO:0000256" key="3">
    <source>
        <dbReference type="ARBA" id="ARBA00022448"/>
    </source>
</evidence>
<feature type="transmembrane region" description="Helical" evidence="9">
    <location>
        <begin position="156"/>
        <end position="179"/>
    </location>
</feature>
<dbReference type="GO" id="GO:0005886">
    <property type="term" value="C:plasma membrane"/>
    <property type="evidence" value="ECO:0007669"/>
    <property type="project" value="TreeGrafter"/>
</dbReference>
<dbReference type="EMBL" id="JACHCC010000003">
    <property type="protein sequence ID" value="MBB6499208.1"/>
    <property type="molecule type" value="Genomic_DNA"/>
</dbReference>
<sequence length="304" mass="33757">MGHDHHHHHDHSVKLENINRAFIIGIILNFLFVVIEVVVGLSVHSLSLLSDAGHNLGDVGALALSLLAFRLLKVKADEKHSYGYRKVSILASLFNAMILLISVGVILYEAILHIWHPEPLPGLTVSIVAGIGIVINTATGLLFMKNKEKDINVKSAYLHLMSDALVSAGIVIAGIIIYFTGFYRIDSIVSILIACFILYSTWNLLKTSMRLSMDGVPDDIHLDEVKTAFLKVAEVRDVHHIHVWAISTVENALTAHVVFADNLPVETITKTKDKLKHALEHMNIQHVTLETESETERCQQLHCN</sequence>
<feature type="transmembrane region" description="Helical" evidence="9">
    <location>
        <begin position="122"/>
        <end position="144"/>
    </location>
</feature>
<keyword evidence="8 9" id="KW-0472">Membrane</keyword>
<evidence type="ECO:0000256" key="4">
    <source>
        <dbReference type="ARBA" id="ARBA00022692"/>
    </source>
</evidence>
<dbReference type="Gene3D" id="1.20.1510.10">
    <property type="entry name" value="Cation efflux protein transmembrane domain"/>
    <property type="match status" value="1"/>
</dbReference>
<gene>
    <name evidence="12" type="ORF">HDF25_001349</name>
</gene>
<feature type="domain" description="Cation efflux protein transmembrane" evidence="10">
    <location>
        <begin position="23"/>
        <end position="210"/>
    </location>
</feature>
<organism evidence="12 13">
    <name type="scientific">Pedobacter cryoconitis</name>
    <dbReference type="NCBI Taxonomy" id="188932"/>
    <lineage>
        <taxon>Bacteria</taxon>
        <taxon>Pseudomonadati</taxon>
        <taxon>Bacteroidota</taxon>
        <taxon>Sphingobacteriia</taxon>
        <taxon>Sphingobacteriales</taxon>
        <taxon>Sphingobacteriaceae</taxon>
        <taxon>Pedobacter</taxon>
    </lineage>
</organism>
<evidence type="ECO:0000256" key="2">
    <source>
        <dbReference type="ARBA" id="ARBA00008873"/>
    </source>
</evidence>
<name>A0A7X0J1P4_9SPHI</name>
<dbReference type="Pfam" id="PF16916">
    <property type="entry name" value="ZT_dimer"/>
    <property type="match status" value="1"/>
</dbReference>
<evidence type="ECO:0000256" key="9">
    <source>
        <dbReference type="SAM" id="Phobius"/>
    </source>
</evidence>
<keyword evidence="4 9" id="KW-0812">Transmembrane</keyword>
<feature type="transmembrane region" description="Helical" evidence="9">
    <location>
        <begin position="185"/>
        <end position="205"/>
    </location>
</feature>
<feature type="transmembrane region" description="Helical" evidence="9">
    <location>
        <begin position="93"/>
        <end position="116"/>
    </location>
</feature>
<keyword evidence="5" id="KW-0862">Zinc</keyword>
<keyword evidence="3" id="KW-0813">Transport</keyword>
<proteinExistence type="inferred from homology"/>
<dbReference type="SUPFAM" id="SSF161111">
    <property type="entry name" value="Cation efflux protein transmembrane domain-like"/>
    <property type="match status" value="1"/>
</dbReference>
<dbReference type="InterPro" id="IPR002524">
    <property type="entry name" value="Cation_efflux"/>
</dbReference>
<feature type="transmembrane region" description="Helical" evidence="9">
    <location>
        <begin position="55"/>
        <end position="72"/>
    </location>
</feature>
<evidence type="ECO:0000259" key="11">
    <source>
        <dbReference type="Pfam" id="PF16916"/>
    </source>
</evidence>
<dbReference type="InterPro" id="IPR036837">
    <property type="entry name" value="Cation_efflux_CTD_sf"/>
</dbReference>
<dbReference type="InterPro" id="IPR050681">
    <property type="entry name" value="CDF/SLC30A"/>
</dbReference>
<feature type="domain" description="Cation efflux protein cytoplasmic" evidence="11">
    <location>
        <begin position="217"/>
        <end position="292"/>
    </location>
</feature>
<keyword evidence="7" id="KW-0406">Ion transport</keyword>
<comment type="similarity">
    <text evidence="2">Belongs to the cation diffusion facilitator (CDF) transporter (TC 2.A.4) family. SLC30A subfamily.</text>
</comment>
<evidence type="ECO:0000256" key="5">
    <source>
        <dbReference type="ARBA" id="ARBA00022906"/>
    </source>
</evidence>
<dbReference type="PANTHER" id="PTHR11562">
    <property type="entry name" value="CATION EFFLUX PROTEIN/ ZINC TRANSPORTER"/>
    <property type="match status" value="1"/>
</dbReference>
<dbReference type="PANTHER" id="PTHR11562:SF17">
    <property type="entry name" value="RE54080P-RELATED"/>
    <property type="match status" value="1"/>
</dbReference>
<dbReference type="AlphaFoldDB" id="A0A7X0J1P4"/>
<dbReference type="Proteomes" id="UP000521017">
    <property type="component" value="Unassembled WGS sequence"/>
</dbReference>
<comment type="caution">
    <text evidence="12">The sequence shown here is derived from an EMBL/GenBank/DDBJ whole genome shotgun (WGS) entry which is preliminary data.</text>
</comment>
<dbReference type="Pfam" id="PF01545">
    <property type="entry name" value="Cation_efflux"/>
    <property type="match status" value="1"/>
</dbReference>
<evidence type="ECO:0000313" key="13">
    <source>
        <dbReference type="Proteomes" id="UP000521017"/>
    </source>
</evidence>